<protein>
    <submittedName>
        <fullName evidence="2">Uncharacterized protein</fullName>
    </submittedName>
</protein>
<reference evidence="2 3" key="1">
    <citation type="submission" date="2024-05" db="EMBL/GenBank/DDBJ databases">
        <title>A draft genome resource for the thread blight pathogen Marasmius tenuissimus strain MS-2.</title>
        <authorList>
            <person name="Yulfo-Soto G.E."/>
            <person name="Baruah I.K."/>
            <person name="Amoako-Attah I."/>
            <person name="Bukari Y."/>
            <person name="Meinhardt L.W."/>
            <person name="Bailey B.A."/>
            <person name="Cohen S.P."/>
        </authorList>
    </citation>
    <scope>NUCLEOTIDE SEQUENCE [LARGE SCALE GENOMIC DNA]</scope>
    <source>
        <strain evidence="2 3">MS-2</strain>
    </source>
</reference>
<keyword evidence="3" id="KW-1185">Reference proteome</keyword>
<evidence type="ECO:0000313" key="3">
    <source>
        <dbReference type="Proteomes" id="UP001437256"/>
    </source>
</evidence>
<feature type="compositionally biased region" description="Pro residues" evidence="1">
    <location>
        <begin position="796"/>
        <end position="807"/>
    </location>
</feature>
<sequence>MADVSLLYKGKHTNRSWSELPAEIVRIIATDYLWMISQSEYSPEQWDMRIFWYNRVVYTAIRDARTMEKLMNICPQWTVALESHPFWDHVVHALDPQEIFLRRNPTAMRQSLYTLYRTIAYHSCFICRVNSPQNSKGVGMAERFTSTHYLGNCGICREHRSNNTAFCGLCLREGQPYELEAGVDPTLAVFCMINEDEDTWPGVDATCRSCRSEWLWRSVSQNPKHMEALGGRRFRVQDWEARTTVECFLDLGESTIRDVINMASERFWLRKHTRLKDMMSQALAASRFANAENEDELEMELSSEVEEDEEEDMELLQLTEESGVKDLALGDWARHRILDGHWLNPADQYYGNRTFEVRAHHPCPWTIEAGVDTPNEEGGNEEGEHPTAAVVDADIPPTYALCELAFHAHRKQLRVVLMPAMRNIVRKLVIECGADGVDPALRASRMSLEEVMRELRDEAVWFDGVDWLERRRNARREEARRSRDAGSDDHASTTGSSSGKSSDESSSITSPVLSTSTFQTTPSPPPLLEGKDRTAQPEPRPVTIAVAPVLDTPRLIHPIPYVPLTTAHLPSYSIDSFKQIWREACSPLYHCRCKICARAQAKQAVDAAGGAVNQGNAAIHKNGGTPTPARDVKNAPPTQIQVREVIDVDAEGEPEVAFERSDDIELDDEDEFSDISDDDSEIYAGDEHQYELKPNRVSRSRSRSPSLPPVHLTAPGLGQKEFPYRGRTPSPSLRGGEEMDVPSPPHRPRKRSCDELEPTRGAIPAVTLDLSQYHRGEPGTPPKRARRELPSSTGSLPPPFQVRPSPSPGNMRKRGSQEIEDAETGSKRPKFSFEEQDREEDSGSGGSPPPGSNTTGSMAEESDDVGDDNIIGIGPTSIGVDADRIPRSAAGDTSARLVTPSSAPAAKRAISPLPGHG</sequence>
<dbReference type="EMBL" id="JBBXMP010000142">
    <property type="protein sequence ID" value="KAL0061258.1"/>
    <property type="molecule type" value="Genomic_DNA"/>
</dbReference>
<evidence type="ECO:0000256" key="1">
    <source>
        <dbReference type="SAM" id="MobiDB-lite"/>
    </source>
</evidence>
<dbReference type="Proteomes" id="UP001437256">
    <property type="component" value="Unassembled WGS sequence"/>
</dbReference>
<proteinExistence type="predicted"/>
<gene>
    <name evidence="2" type="ORF">AAF712_011916</name>
</gene>
<feature type="compositionally biased region" description="Low complexity" evidence="1">
    <location>
        <begin position="492"/>
        <end position="521"/>
    </location>
</feature>
<feature type="region of interest" description="Disordered" evidence="1">
    <location>
        <begin position="694"/>
        <end position="917"/>
    </location>
</feature>
<feature type="compositionally biased region" description="Basic and acidic residues" evidence="1">
    <location>
        <begin position="474"/>
        <end position="491"/>
    </location>
</feature>
<accession>A0ABR2ZIW5</accession>
<feature type="region of interest" description="Disordered" evidence="1">
    <location>
        <begin position="474"/>
        <end position="539"/>
    </location>
</feature>
<organism evidence="2 3">
    <name type="scientific">Marasmius tenuissimus</name>
    <dbReference type="NCBI Taxonomy" id="585030"/>
    <lineage>
        <taxon>Eukaryota</taxon>
        <taxon>Fungi</taxon>
        <taxon>Dikarya</taxon>
        <taxon>Basidiomycota</taxon>
        <taxon>Agaricomycotina</taxon>
        <taxon>Agaricomycetes</taxon>
        <taxon>Agaricomycetidae</taxon>
        <taxon>Agaricales</taxon>
        <taxon>Marasmiineae</taxon>
        <taxon>Marasmiaceae</taxon>
        <taxon>Marasmius</taxon>
    </lineage>
</organism>
<comment type="caution">
    <text evidence="2">The sequence shown here is derived from an EMBL/GenBank/DDBJ whole genome shotgun (WGS) entry which is preliminary data.</text>
</comment>
<name>A0ABR2ZIW5_9AGAR</name>
<feature type="region of interest" description="Disordered" evidence="1">
    <location>
        <begin position="618"/>
        <end position="638"/>
    </location>
</feature>
<evidence type="ECO:0000313" key="2">
    <source>
        <dbReference type="EMBL" id="KAL0061258.1"/>
    </source>
</evidence>
<feature type="region of interest" description="Disordered" evidence="1">
    <location>
        <begin position="660"/>
        <end position="680"/>
    </location>
</feature>
<feature type="compositionally biased region" description="Acidic residues" evidence="1">
    <location>
        <begin position="664"/>
        <end position="680"/>
    </location>
</feature>